<feature type="compositionally biased region" description="Basic and acidic residues" evidence="1">
    <location>
        <begin position="1"/>
        <end position="12"/>
    </location>
</feature>
<gene>
    <name evidence="2" type="ORF">g.18677</name>
</gene>
<organism evidence="2">
    <name type="scientific">Auxenochlorella protothecoides</name>
    <name type="common">Green microalga</name>
    <name type="synonym">Chlorella protothecoides</name>
    <dbReference type="NCBI Taxonomy" id="3075"/>
    <lineage>
        <taxon>Eukaryota</taxon>
        <taxon>Viridiplantae</taxon>
        <taxon>Chlorophyta</taxon>
        <taxon>core chlorophytes</taxon>
        <taxon>Trebouxiophyceae</taxon>
        <taxon>Chlorellales</taxon>
        <taxon>Chlorellaceae</taxon>
        <taxon>Auxenochlorella</taxon>
    </lineage>
</organism>
<proteinExistence type="predicted"/>
<sequence>MSVRIPREKVSADKWAVSHSSDEAKRAKKRARQGVLSRTTSTVVEGTRPPHTLAGAGDVILQALPPAVRDPLQRALTDMGTFLHQLFHRQQAKQPGSSSRPGRT</sequence>
<evidence type="ECO:0000256" key="1">
    <source>
        <dbReference type="SAM" id="MobiDB-lite"/>
    </source>
</evidence>
<accession>A0A1D1ZNF7</accession>
<reference evidence="2" key="1">
    <citation type="submission" date="2015-08" db="EMBL/GenBank/DDBJ databases">
        <authorList>
            <person name="Babu N.S."/>
            <person name="Beckwith C.J."/>
            <person name="Beseler K.G."/>
            <person name="Brison A."/>
            <person name="Carone J.V."/>
            <person name="Caskin T.P."/>
            <person name="Diamond M."/>
            <person name="Durham M.E."/>
            <person name="Foxe J.M."/>
            <person name="Go M."/>
            <person name="Henderson B.A."/>
            <person name="Jones I.B."/>
            <person name="McGettigan J.A."/>
            <person name="Micheletti S.J."/>
            <person name="Nasrallah M.E."/>
            <person name="Ortiz D."/>
            <person name="Piller C.R."/>
            <person name="Privatt S.R."/>
            <person name="Schneider S.L."/>
            <person name="Sharp S."/>
            <person name="Smith T.C."/>
            <person name="Stanton J.D."/>
            <person name="Ullery H.E."/>
            <person name="Wilson R.J."/>
            <person name="Serrano M.G."/>
            <person name="Buck G."/>
            <person name="Lee V."/>
            <person name="Wang Y."/>
            <person name="Carvalho R."/>
            <person name="Voegtly L."/>
            <person name="Shi R."/>
            <person name="Duckworth R."/>
            <person name="Johnson A."/>
            <person name="Loviza R."/>
            <person name="Walstead R."/>
            <person name="Shah Z."/>
            <person name="Kiflezghi M."/>
            <person name="Wade K."/>
            <person name="Ball S.L."/>
            <person name="Bradley K.W."/>
            <person name="Asai D.J."/>
            <person name="Bowman C.A."/>
            <person name="Russell D.A."/>
            <person name="Pope W.H."/>
            <person name="Jacobs-Sera D."/>
            <person name="Hendrix R.W."/>
            <person name="Hatfull G.F."/>
        </authorList>
    </citation>
    <scope>NUCLEOTIDE SEQUENCE</scope>
</reference>
<dbReference type="AlphaFoldDB" id="A0A1D1ZNF7"/>
<dbReference type="EMBL" id="GDKF01010369">
    <property type="protein sequence ID" value="JAT68253.1"/>
    <property type="molecule type" value="Transcribed_RNA"/>
</dbReference>
<evidence type="ECO:0000313" key="2">
    <source>
        <dbReference type="EMBL" id="JAT68253.1"/>
    </source>
</evidence>
<feature type="region of interest" description="Disordered" evidence="1">
    <location>
        <begin position="1"/>
        <end position="51"/>
    </location>
</feature>
<name>A0A1D1ZNF7_AUXPR</name>
<protein>
    <submittedName>
        <fullName evidence="2">Uncharacterized protein</fullName>
    </submittedName>
</protein>